<dbReference type="InterPro" id="IPR043135">
    <property type="entry name" value="Fur_C"/>
</dbReference>
<keyword evidence="3 7" id="KW-0862">Zinc</keyword>
<evidence type="ECO:0000256" key="2">
    <source>
        <dbReference type="ARBA" id="ARBA00022491"/>
    </source>
</evidence>
<feature type="binding site" evidence="7">
    <location>
        <position position="112"/>
    </location>
    <ligand>
        <name>Zn(2+)</name>
        <dbReference type="ChEBI" id="CHEBI:29105"/>
    </ligand>
</feature>
<dbReference type="SUPFAM" id="SSF46785">
    <property type="entry name" value="Winged helix' DNA-binding domain"/>
    <property type="match status" value="1"/>
</dbReference>
<dbReference type="Proteomes" id="UP000019591">
    <property type="component" value="Plasmid EAL2_808p"/>
</dbReference>
<dbReference type="HOGENOM" id="CLU_096072_3_1_9"/>
<feature type="binding site" evidence="7">
    <location>
        <position position="156"/>
    </location>
    <ligand>
        <name>Zn(2+)</name>
        <dbReference type="ChEBI" id="CHEBI:29105"/>
    </ligand>
</feature>
<proteinExistence type="inferred from homology"/>
<keyword evidence="7" id="KW-0479">Metal-binding</keyword>
<dbReference type="EMBL" id="CP007453">
    <property type="protein sequence ID" value="AHM57865.1"/>
    <property type="molecule type" value="Genomic_DNA"/>
</dbReference>
<dbReference type="OrthoDB" id="8659436at2"/>
<dbReference type="CDD" id="cd07153">
    <property type="entry name" value="Fur_like"/>
    <property type="match status" value="1"/>
</dbReference>
<comment type="similarity">
    <text evidence="1">Belongs to the Fur family.</text>
</comment>
<keyword evidence="6" id="KW-0804">Transcription</keyword>
<evidence type="ECO:0000256" key="5">
    <source>
        <dbReference type="ARBA" id="ARBA00023125"/>
    </source>
</evidence>
<dbReference type="GO" id="GO:0000976">
    <property type="term" value="F:transcription cis-regulatory region binding"/>
    <property type="evidence" value="ECO:0007669"/>
    <property type="project" value="TreeGrafter"/>
</dbReference>
<evidence type="ECO:0000256" key="4">
    <source>
        <dbReference type="ARBA" id="ARBA00023015"/>
    </source>
</evidence>
<keyword evidence="5" id="KW-0238">DNA-binding</keyword>
<feature type="binding site" evidence="7">
    <location>
        <position position="153"/>
    </location>
    <ligand>
        <name>Zn(2+)</name>
        <dbReference type="ChEBI" id="CHEBI:29105"/>
    </ligand>
</feature>
<dbReference type="AlphaFoldDB" id="W8TAD3"/>
<dbReference type="PANTHER" id="PTHR33202:SF8">
    <property type="entry name" value="PEROXIDE-RESPONSIVE REPRESSOR PERR"/>
    <property type="match status" value="1"/>
</dbReference>
<gene>
    <name evidence="8" type="primary">fur</name>
    <name evidence="8" type="ORF">EAL2_808p03610</name>
</gene>
<comment type="cofactor">
    <cofactor evidence="7">
        <name>Zn(2+)</name>
        <dbReference type="ChEBI" id="CHEBI:29105"/>
    </cofactor>
    <text evidence="7">Binds 1 zinc ion per subunit.</text>
</comment>
<dbReference type="InterPro" id="IPR002481">
    <property type="entry name" value="FUR"/>
</dbReference>
<dbReference type="Pfam" id="PF01475">
    <property type="entry name" value="FUR"/>
    <property type="match status" value="1"/>
</dbReference>
<dbReference type="eggNOG" id="COG0735">
    <property type="taxonomic scope" value="Bacteria"/>
</dbReference>
<geneLocation type="plasmid" evidence="8 9">
    <name>EAL2_808p</name>
</geneLocation>
<dbReference type="Gene3D" id="3.30.1490.190">
    <property type="match status" value="1"/>
</dbReference>
<evidence type="ECO:0000256" key="6">
    <source>
        <dbReference type="ARBA" id="ARBA00023163"/>
    </source>
</evidence>
<evidence type="ECO:0000256" key="7">
    <source>
        <dbReference type="PIRSR" id="PIRSR602481-1"/>
    </source>
</evidence>
<dbReference type="GO" id="GO:0003700">
    <property type="term" value="F:DNA-binding transcription factor activity"/>
    <property type="evidence" value="ECO:0007669"/>
    <property type="project" value="InterPro"/>
</dbReference>
<dbReference type="PANTHER" id="PTHR33202">
    <property type="entry name" value="ZINC UPTAKE REGULATION PROTEIN"/>
    <property type="match status" value="1"/>
</dbReference>
<keyword evidence="8" id="KW-0614">Plasmid</keyword>
<dbReference type="InterPro" id="IPR036390">
    <property type="entry name" value="WH_DNA-bd_sf"/>
</dbReference>
<feature type="binding site" evidence="7">
    <location>
        <position position="109"/>
    </location>
    <ligand>
        <name>Zn(2+)</name>
        <dbReference type="ChEBI" id="CHEBI:29105"/>
    </ligand>
</feature>
<dbReference type="GO" id="GO:1900376">
    <property type="term" value="P:regulation of secondary metabolite biosynthetic process"/>
    <property type="evidence" value="ECO:0007669"/>
    <property type="project" value="TreeGrafter"/>
</dbReference>
<evidence type="ECO:0000313" key="9">
    <source>
        <dbReference type="Proteomes" id="UP000019591"/>
    </source>
</evidence>
<evidence type="ECO:0000313" key="8">
    <source>
        <dbReference type="EMBL" id="AHM57865.1"/>
    </source>
</evidence>
<dbReference type="Gene3D" id="1.10.10.10">
    <property type="entry name" value="Winged helix-like DNA-binding domain superfamily/Winged helix DNA-binding domain"/>
    <property type="match status" value="1"/>
</dbReference>
<reference evidence="8 9" key="1">
    <citation type="journal article" date="2014" name="Genome Announc.">
        <title>Complete Genome Sequence of Amino Acid-Utilizing Eubacterium acidaminophilum al-2 (DSM 3953).</title>
        <authorList>
            <person name="Poehlein A."/>
            <person name="Andreesen J.R."/>
            <person name="Daniel R."/>
        </authorList>
    </citation>
    <scope>NUCLEOTIDE SEQUENCE [LARGE SCALE GENOMIC DNA]</scope>
    <source>
        <strain evidence="8 9">DSM 3953</strain>
        <plasmid evidence="9">Plasmid EAL2_808p</plasmid>
    </source>
</reference>
<dbReference type="PATRIC" id="fig|1286171.3.peg.2536"/>
<sequence length="161" mass="19097">MSGEGQEKGENMETEKKIFEIEELLKSNGYKLTHPREVIVRLFVQTSEHLKPEDIYNKVRNEDVSIPTVYRSIEIFKKIGIIKEVVINNERYYELSIFSQKKFHIHFQCSVCGKIKEYNDRRIFKDMLMQRDYIEETYNDVIDDVTVVMRGVCSSCKKDVK</sequence>
<keyword evidence="9" id="KW-1185">Reference proteome</keyword>
<accession>W8TAD3</accession>
<dbReference type="RefSeq" id="WP_025436726.1">
    <property type="nucleotide sequence ID" value="NZ_CP007453.1"/>
</dbReference>
<dbReference type="GO" id="GO:0008270">
    <property type="term" value="F:zinc ion binding"/>
    <property type="evidence" value="ECO:0007669"/>
    <property type="project" value="TreeGrafter"/>
</dbReference>
<dbReference type="InterPro" id="IPR036388">
    <property type="entry name" value="WH-like_DNA-bd_sf"/>
</dbReference>
<evidence type="ECO:0000256" key="3">
    <source>
        <dbReference type="ARBA" id="ARBA00022833"/>
    </source>
</evidence>
<dbReference type="KEGG" id="eac:EAL2_808p03610"/>
<name>W8TAD3_PEPAC</name>
<keyword evidence="4" id="KW-0805">Transcription regulation</keyword>
<keyword evidence="2" id="KW-0678">Repressor</keyword>
<protein>
    <submittedName>
        <fullName evidence="8">Fur protein</fullName>
    </submittedName>
</protein>
<evidence type="ECO:0000256" key="1">
    <source>
        <dbReference type="ARBA" id="ARBA00007957"/>
    </source>
</evidence>
<organism evidence="8 9">
    <name type="scientific">Peptoclostridium acidaminophilum DSM 3953</name>
    <dbReference type="NCBI Taxonomy" id="1286171"/>
    <lineage>
        <taxon>Bacteria</taxon>
        <taxon>Bacillati</taxon>
        <taxon>Bacillota</taxon>
        <taxon>Clostridia</taxon>
        <taxon>Peptostreptococcales</taxon>
        <taxon>Peptoclostridiaceae</taxon>
        <taxon>Peptoclostridium</taxon>
    </lineage>
</organism>
<dbReference type="GO" id="GO:0045892">
    <property type="term" value="P:negative regulation of DNA-templated transcription"/>
    <property type="evidence" value="ECO:0007669"/>
    <property type="project" value="TreeGrafter"/>
</dbReference>